<feature type="transmembrane region" description="Helical" evidence="1">
    <location>
        <begin position="44"/>
        <end position="65"/>
    </location>
</feature>
<keyword evidence="1" id="KW-0812">Transmembrane</keyword>
<name>A0A914I5E1_GLORO</name>
<evidence type="ECO:0000256" key="1">
    <source>
        <dbReference type="SAM" id="Phobius"/>
    </source>
</evidence>
<feature type="transmembrane region" description="Helical" evidence="1">
    <location>
        <begin position="71"/>
        <end position="104"/>
    </location>
</feature>
<protein>
    <submittedName>
        <fullName evidence="3">Uncharacterized protein</fullName>
    </submittedName>
</protein>
<feature type="transmembrane region" description="Helical" evidence="1">
    <location>
        <begin position="20"/>
        <end position="39"/>
    </location>
</feature>
<proteinExistence type="predicted"/>
<keyword evidence="1" id="KW-0472">Membrane</keyword>
<evidence type="ECO:0000313" key="3">
    <source>
        <dbReference type="WBParaSite" id="Gr19_v10_g6940.t1"/>
    </source>
</evidence>
<dbReference type="AlphaFoldDB" id="A0A914I5E1"/>
<keyword evidence="1" id="KW-1133">Transmembrane helix</keyword>
<reference evidence="3" key="1">
    <citation type="submission" date="2022-11" db="UniProtKB">
        <authorList>
            <consortium name="WormBaseParasite"/>
        </authorList>
    </citation>
    <scope>IDENTIFICATION</scope>
</reference>
<sequence length="170" mass="19390">MLYEDPRNRCCCAIRIQTGALMVACTGLFLSICLMLLFLILGRFLIATVPLILAAAYASIFYAHYAKTPRLYWPFLLANGIAVAAGSLYILVLIAMFLLVPHFWQRWLNETSEFQHQETIMQYPRLVTGCIGAVMLCIQVMNIWFELVVYNASTFVQRQHFTAHPSAYKV</sequence>
<organism evidence="2 3">
    <name type="scientific">Globodera rostochiensis</name>
    <name type="common">Golden nematode worm</name>
    <name type="synonym">Heterodera rostochiensis</name>
    <dbReference type="NCBI Taxonomy" id="31243"/>
    <lineage>
        <taxon>Eukaryota</taxon>
        <taxon>Metazoa</taxon>
        <taxon>Ecdysozoa</taxon>
        <taxon>Nematoda</taxon>
        <taxon>Chromadorea</taxon>
        <taxon>Rhabditida</taxon>
        <taxon>Tylenchina</taxon>
        <taxon>Tylenchomorpha</taxon>
        <taxon>Tylenchoidea</taxon>
        <taxon>Heteroderidae</taxon>
        <taxon>Heteroderinae</taxon>
        <taxon>Globodera</taxon>
    </lineage>
</organism>
<dbReference type="Proteomes" id="UP000887572">
    <property type="component" value="Unplaced"/>
</dbReference>
<evidence type="ECO:0000313" key="2">
    <source>
        <dbReference type="Proteomes" id="UP000887572"/>
    </source>
</evidence>
<dbReference type="WBParaSite" id="Gr19_v10_g6940.t1">
    <property type="protein sequence ID" value="Gr19_v10_g6940.t1"/>
    <property type="gene ID" value="Gr19_v10_g6940"/>
</dbReference>
<accession>A0A914I5E1</accession>
<keyword evidence="2" id="KW-1185">Reference proteome</keyword>
<feature type="transmembrane region" description="Helical" evidence="1">
    <location>
        <begin position="125"/>
        <end position="145"/>
    </location>
</feature>